<sequence length="108" mass="12864">MDNQNNLLVCGRNLEQSIDFEFYKTLFDPVRSEILKFLAIHGKKNISEIAQNFTQDRSVISRHLELMNRYGILNKEKQNRSTFYELNKEHILEKFETTTNNLKELILK</sequence>
<evidence type="ECO:0000259" key="4">
    <source>
        <dbReference type="PROSITE" id="PS50987"/>
    </source>
</evidence>
<dbReference type="InterPro" id="IPR036390">
    <property type="entry name" value="WH_DNA-bd_sf"/>
</dbReference>
<dbReference type="GO" id="GO:0003700">
    <property type="term" value="F:DNA-binding transcription factor activity"/>
    <property type="evidence" value="ECO:0007669"/>
    <property type="project" value="InterPro"/>
</dbReference>
<evidence type="ECO:0000256" key="1">
    <source>
        <dbReference type="ARBA" id="ARBA00023015"/>
    </source>
</evidence>
<dbReference type="PANTHER" id="PTHR33154:SF33">
    <property type="entry name" value="TRANSCRIPTIONAL REPRESSOR SDPR"/>
    <property type="match status" value="1"/>
</dbReference>
<dbReference type="Pfam" id="PF01022">
    <property type="entry name" value="HTH_5"/>
    <property type="match status" value="1"/>
</dbReference>
<reference evidence="6 7" key="1">
    <citation type="submission" date="2017-03" db="EMBL/GenBank/DDBJ databases">
        <title>Genome sequence of Clostridium chromiireducens DSM 23318.</title>
        <authorList>
            <person name="Poehlein A."/>
            <person name="Daniel R."/>
        </authorList>
    </citation>
    <scope>NUCLEOTIDE SEQUENCE [LARGE SCALE GENOMIC DNA]</scope>
    <source>
        <strain evidence="6 7">DSM 23318</strain>
    </source>
</reference>
<dbReference type="CDD" id="cd00090">
    <property type="entry name" value="HTH_ARSR"/>
    <property type="match status" value="1"/>
</dbReference>
<dbReference type="OrthoDB" id="6957498at2"/>
<keyword evidence="2" id="KW-0238">DNA-binding</keyword>
<dbReference type="InterPro" id="IPR001845">
    <property type="entry name" value="HTH_ArsR_DNA-bd_dom"/>
</dbReference>
<dbReference type="STRING" id="225345.CLCHR_48640"/>
<dbReference type="RefSeq" id="WP_079442491.1">
    <property type="nucleotide sequence ID" value="NZ_JBLZIA010000021.1"/>
</dbReference>
<dbReference type="InterPro" id="IPR051081">
    <property type="entry name" value="HTH_MetalResp_TranReg"/>
</dbReference>
<dbReference type="EMBL" id="WSRQ01000033">
    <property type="protein sequence ID" value="MVX65521.1"/>
    <property type="molecule type" value="Genomic_DNA"/>
</dbReference>
<comment type="caution">
    <text evidence="6">The sequence shown here is derived from an EMBL/GenBank/DDBJ whole genome shotgun (WGS) entry which is preliminary data.</text>
</comment>
<dbReference type="Gene3D" id="1.10.10.10">
    <property type="entry name" value="Winged helix-like DNA-binding domain superfamily/Winged helix DNA-binding domain"/>
    <property type="match status" value="1"/>
</dbReference>
<dbReference type="GO" id="GO:0003677">
    <property type="term" value="F:DNA binding"/>
    <property type="evidence" value="ECO:0007669"/>
    <property type="project" value="UniProtKB-KW"/>
</dbReference>
<protein>
    <submittedName>
        <fullName evidence="5">ArsR family transcriptional regulator</fullName>
    </submittedName>
    <submittedName>
        <fullName evidence="6">Bacterial regulatory protein, arsR family</fullName>
    </submittedName>
</protein>
<organism evidence="6 7">
    <name type="scientific">Clostridium chromiireducens</name>
    <dbReference type="NCBI Taxonomy" id="225345"/>
    <lineage>
        <taxon>Bacteria</taxon>
        <taxon>Bacillati</taxon>
        <taxon>Bacillota</taxon>
        <taxon>Clostridia</taxon>
        <taxon>Eubacteriales</taxon>
        <taxon>Clostridiaceae</taxon>
        <taxon>Clostridium</taxon>
    </lineage>
</organism>
<name>A0A1V4I3G3_9CLOT</name>
<evidence type="ECO:0000313" key="7">
    <source>
        <dbReference type="Proteomes" id="UP000191056"/>
    </source>
</evidence>
<dbReference type="PANTHER" id="PTHR33154">
    <property type="entry name" value="TRANSCRIPTIONAL REGULATOR, ARSR FAMILY"/>
    <property type="match status" value="1"/>
</dbReference>
<evidence type="ECO:0000256" key="2">
    <source>
        <dbReference type="ARBA" id="ARBA00023125"/>
    </source>
</evidence>
<dbReference type="AlphaFoldDB" id="A0A1V4I3G3"/>
<accession>A0A1V4I3G3</accession>
<dbReference type="SMART" id="SM00418">
    <property type="entry name" value="HTH_ARSR"/>
    <property type="match status" value="1"/>
</dbReference>
<dbReference type="SUPFAM" id="SSF46785">
    <property type="entry name" value="Winged helix' DNA-binding domain"/>
    <property type="match status" value="1"/>
</dbReference>
<dbReference type="Proteomes" id="UP000656077">
    <property type="component" value="Unassembled WGS sequence"/>
</dbReference>
<proteinExistence type="predicted"/>
<keyword evidence="1" id="KW-0805">Transcription regulation</keyword>
<dbReference type="Proteomes" id="UP000191056">
    <property type="component" value="Unassembled WGS sequence"/>
</dbReference>
<reference evidence="5" key="2">
    <citation type="submission" date="2019-12" db="EMBL/GenBank/DDBJ databases">
        <title>Microbes associate with the intestines of laboratory mice.</title>
        <authorList>
            <person name="Navarre W."/>
            <person name="Wong E."/>
        </authorList>
    </citation>
    <scope>NUCLEOTIDE SEQUENCE</scope>
    <source>
        <strain evidence="5">NM79_F5</strain>
    </source>
</reference>
<evidence type="ECO:0000256" key="3">
    <source>
        <dbReference type="ARBA" id="ARBA00023163"/>
    </source>
</evidence>
<dbReference type="InterPro" id="IPR036388">
    <property type="entry name" value="WH-like_DNA-bd_sf"/>
</dbReference>
<dbReference type="InterPro" id="IPR011991">
    <property type="entry name" value="ArsR-like_HTH"/>
</dbReference>
<keyword evidence="3" id="KW-0804">Transcription</keyword>
<dbReference type="PROSITE" id="PS50987">
    <property type="entry name" value="HTH_ARSR_2"/>
    <property type="match status" value="1"/>
</dbReference>
<evidence type="ECO:0000313" key="5">
    <source>
        <dbReference type="EMBL" id="MVX65521.1"/>
    </source>
</evidence>
<evidence type="ECO:0000313" key="6">
    <source>
        <dbReference type="EMBL" id="OPJ54523.1"/>
    </source>
</evidence>
<keyword evidence="7" id="KW-1185">Reference proteome</keyword>
<dbReference type="PRINTS" id="PR00778">
    <property type="entry name" value="HTHARSR"/>
</dbReference>
<dbReference type="EMBL" id="MZGT01000179">
    <property type="protein sequence ID" value="OPJ54523.1"/>
    <property type="molecule type" value="Genomic_DNA"/>
</dbReference>
<feature type="domain" description="HTH arsR-type" evidence="4">
    <location>
        <begin position="11"/>
        <end position="106"/>
    </location>
</feature>
<gene>
    <name evidence="6" type="ORF">CLCHR_48640</name>
    <name evidence="5" type="ORF">GKZ28_17710</name>
</gene>